<protein>
    <recommendedName>
        <fullName evidence="4">DUF2306 domain-containing protein</fullName>
    </recommendedName>
</protein>
<name>A0A254N7T3_9BURK</name>
<feature type="transmembrane region" description="Helical" evidence="1">
    <location>
        <begin position="154"/>
        <end position="174"/>
    </location>
</feature>
<evidence type="ECO:0000313" key="2">
    <source>
        <dbReference type="EMBL" id="OWR03614.1"/>
    </source>
</evidence>
<sequence length="214" mass="23971">MPAESAPLTSAHRAPSSVNGKRVLWSLLAVATLWVVFSNEVLLLIDYPLFREYRQLMIQDRALLIPHAVFGCVAFFTGPLQFSSRLRQRRPGLHRLMGRSYVIAVYAAALTAFAIGWDRPLLPATLAQGLTWIVVTTAAWVLARNGQIAAHRQWVARSYAVTFTFVSLRIPSVWPAYWNLPEASSVYVITATTLASVLVADLVMHWRELRGRRG</sequence>
<dbReference type="AlphaFoldDB" id="A0A254N7T3"/>
<keyword evidence="1" id="KW-0812">Transmembrane</keyword>
<dbReference type="Pfam" id="PF10067">
    <property type="entry name" value="DUF2306"/>
    <property type="match status" value="1"/>
</dbReference>
<feature type="transmembrane region" description="Helical" evidence="1">
    <location>
        <begin position="186"/>
        <end position="204"/>
    </location>
</feature>
<feature type="transmembrane region" description="Helical" evidence="1">
    <location>
        <begin position="121"/>
        <end position="142"/>
    </location>
</feature>
<comment type="caution">
    <text evidence="2">The sequence shown here is derived from an EMBL/GenBank/DDBJ whole genome shotgun (WGS) entry which is preliminary data.</text>
</comment>
<proteinExistence type="predicted"/>
<dbReference type="InterPro" id="IPR018750">
    <property type="entry name" value="DUF2306_membrane"/>
</dbReference>
<keyword evidence="1" id="KW-1133">Transmembrane helix</keyword>
<feature type="transmembrane region" description="Helical" evidence="1">
    <location>
        <begin position="23"/>
        <end position="45"/>
    </location>
</feature>
<evidence type="ECO:0000256" key="1">
    <source>
        <dbReference type="SAM" id="Phobius"/>
    </source>
</evidence>
<dbReference type="EMBL" id="NISI01000005">
    <property type="protein sequence ID" value="OWR03614.1"/>
    <property type="molecule type" value="Genomic_DNA"/>
</dbReference>
<accession>A0A254N7T3</accession>
<feature type="transmembrane region" description="Helical" evidence="1">
    <location>
        <begin position="65"/>
        <end position="84"/>
    </location>
</feature>
<evidence type="ECO:0008006" key="4">
    <source>
        <dbReference type="Google" id="ProtNLM"/>
    </source>
</evidence>
<keyword evidence="1" id="KW-0472">Membrane</keyword>
<gene>
    <name evidence="2" type="ORF">CDO81_14080</name>
</gene>
<feature type="transmembrane region" description="Helical" evidence="1">
    <location>
        <begin position="96"/>
        <end position="115"/>
    </location>
</feature>
<keyword evidence="3" id="KW-1185">Reference proteome</keyword>
<organism evidence="2 3">
    <name type="scientific">Roseateles puraquae</name>
    <dbReference type="NCBI Taxonomy" id="431059"/>
    <lineage>
        <taxon>Bacteria</taxon>
        <taxon>Pseudomonadati</taxon>
        <taxon>Pseudomonadota</taxon>
        <taxon>Betaproteobacteria</taxon>
        <taxon>Burkholderiales</taxon>
        <taxon>Sphaerotilaceae</taxon>
        <taxon>Roseateles</taxon>
    </lineage>
</organism>
<dbReference type="OrthoDB" id="8759010at2"/>
<dbReference type="Proteomes" id="UP000197446">
    <property type="component" value="Unassembled WGS sequence"/>
</dbReference>
<evidence type="ECO:0000313" key="3">
    <source>
        <dbReference type="Proteomes" id="UP000197446"/>
    </source>
</evidence>
<reference evidence="2 3" key="1">
    <citation type="journal article" date="2007" name="Int. J. Syst. Evol. Microbiol.">
        <title>Description of Pelomonas aquatica sp. nov. and Pelomonas puraquae sp. nov., isolated from industrial and haemodialysis water.</title>
        <authorList>
            <person name="Gomila M."/>
            <person name="Bowien B."/>
            <person name="Falsen E."/>
            <person name="Moore E.R."/>
            <person name="Lalucat J."/>
        </authorList>
    </citation>
    <scope>NUCLEOTIDE SEQUENCE [LARGE SCALE GENOMIC DNA]</scope>
    <source>
        <strain evidence="2 3">CCUG 52769</strain>
    </source>
</reference>